<gene>
    <name evidence="5" type="ORF">J2Z66_000791</name>
</gene>
<evidence type="ECO:0000259" key="4">
    <source>
        <dbReference type="PROSITE" id="PS50995"/>
    </source>
</evidence>
<dbReference type="InterPro" id="IPR036388">
    <property type="entry name" value="WH-like_DNA-bd_sf"/>
</dbReference>
<evidence type="ECO:0000313" key="6">
    <source>
        <dbReference type="Proteomes" id="UP001519287"/>
    </source>
</evidence>
<dbReference type="GO" id="GO:0003677">
    <property type="term" value="F:DNA binding"/>
    <property type="evidence" value="ECO:0007669"/>
    <property type="project" value="UniProtKB-KW"/>
</dbReference>
<keyword evidence="6" id="KW-1185">Reference proteome</keyword>
<dbReference type="InterPro" id="IPR036390">
    <property type="entry name" value="WH_DNA-bd_sf"/>
</dbReference>
<evidence type="ECO:0000313" key="5">
    <source>
        <dbReference type="EMBL" id="MBP1989196.1"/>
    </source>
</evidence>
<reference evidence="5 6" key="1">
    <citation type="submission" date="2021-03" db="EMBL/GenBank/DDBJ databases">
        <title>Genomic Encyclopedia of Type Strains, Phase IV (KMG-IV): sequencing the most valuable type-strain genomes for metagenomic binning, comparative biology and taxonomic classification.</title>
        <authorList>
            <person name="Goeker M."/>
        </authorList>
    </citation>
    <scope>NUCLEOTIDE SEQUENCE [LARGE SCALE GENOMIC DNA]</scope>
    <source>
        <strain evidence="5 6">DSM 26048</strain>
    </source>
</reference>
<dbReference type="InterPro" id="IPR052067">
    <property type="entry name" value="Metal_resp_HTH_trans_reg"/>
</dbReference>
<evidence type="ECO:0000256" key="1">
    <source>
        <dbReference type="ARBA" id="ARBA00023015"/>
    </source>
</evidence>
<sequence length="167" mass="19007">MNPSEGLKRLLHSRLNHYLHLFEQTMTTQIDEFADLALELGITTVPTNMTSIHVIDCIGKNEPINNTAIAEKLNMSKANITKISTKLLKEGCIKRSQMNDNKKEVYFSLSSKGRQVFEVHDMMHEAIEHRFISVLDSFSESELQASLKFLQALIDQMDNIVKGDKRA</sequence>
<dbReference type="SUPFAM" id="SSF46785">
    <property type="entry name" value="Winged helix' DNA-binding domain"/>
    <property type="match status" value="1"/>
</dbReference>
<dbReference type="SMART" id="SM00347">
    <property type="entry name" value="HTH_MARR"/>
    <property type="match status" value="1"/>
</dbReference>
<evidence type="ECO:0000256" key="2">
    <source>
        <dbReference type="ARBA" id="ARBA00023125"/>
    </source>
</evidence>
<feature type="domain" description="HTH marR-type" evidence="4">
    <location>
        <begin position="12"/>
        <end position="155"/>
    </location>
</feature>
<dbReference type="PANTHER" id="PTHR35790:SF4">
    <property type="entry name" value="HTH-TYPE TRANSCRIPTIONAL REGULATOR PCHR"/>
    <property type="match status" value="1"/>
</dbReference>
<evidence type="ECO:0000256" key="3">
    <source>
        <dbReference type="ARBA" id="ARBA00023163"/>
    </source>
</evidence>
<protein>
    <submittedName>
        <fullName evidence="5">DNA-binding MarR family transcriptional regulator</fullName>
    </submittedName>
</protein>
<organism evidence="5 6">
    <name type="scientific">Paenibacillus eucommiae</name>
    <dbReference type="NCBI Taxonomy" id="1355755"/>
    <lineage>
        <taxon>Bacteria</taxon>
        <taxon>Bacillati</taxon>
        <taxon>Bacillota</taxon>
        <taxon>Bacilli</taxon>
        <taxon>Bacillales</taxon>
        <taxon>Paenibacillaceae</taxon>
        <taxon>Paenibacillus</taxon>
    </lineage>
</organism>
<accession>A0ABS4INR4</accession>
<comment type="caution">
    <text evidence="5">The sequence shown here is derived from an EMBL/GenBank/DDBJ whole genome shotgun (WGS) entry which is preliminary data.</text>
</comment>
<dbReference type="Pfam" id="PF01047">
    <property type="entry name" value="MarR"/>
    <property type="match status" value="1"/>
</dbReference>
<dbReference type="EMBL" id="JAGGLB010000002">
    <property type="protein sequence ID" value="MBP1989196.1"/>
    <property type="molecule type" value="Genomic_DNA"/>
</dbReference>
<dbReference type="PANTHER" id="PTHR35790">
    <property type="entry name" value="HTH-TYPE TRANSCRIPTIONAL REGULATOR PCHR"/>
    <property type="match status" value="1"/>
</dbReference>
<dbReference type="PROSITE" id="PS50995">
    <property type="entry name" value="HTH_MARR_2"/>
    <property type="match status" value="1"/>
</dbReference>
<dbReference type="RefSeq" id="WP_209970028.1">
    <property type="nucleotide sequence ID" value="NZ_JAGGLB010000002.1"/>
</dbReference>
<name>A0ABS4INR4_9BACL</name>
<dbReference type="Gene3D" id="1.10.10.10">
    <property type="entry name" value="Winged helix-like DNA-binding domain superfamily/Winged helix DNA-binding domain"/>
    <property type="match status" value="1"/>
</dbReference>
<keyword evidence="2 5" id="KW-0238">DNA-binding</keyword>
<keyword evidence="3" id="KW-0804">Transcription</keyword>
<proteinExistence type="predicted"/>
<keyword evidence="1" id="KW-0805">Transcription regulation</keyword>
<dbReference type="InterPro" id="IPR000835">
    <property type="entry name" value="HTH_MarR-typ"/>
</dbReference>
<dbReference type="Proteomes" id="UP001519287">
    <property type="component" value="Unassembled WGS sequence"/>
</dbReference>